<name>S9TLP6_9TRYP</name>
<keyword evidence="3" id="KW-1185">Reference proteome</keyword>
<organism evidence="2 3">
    <name type="scientific">Strigomonas culicis</name>
    <dbReference type="NCBI Taxonomy" id="28005"/>
    <lineage>
        <taxon>Eukaryota</taxon>
        <taxon>Discoba</taxon>
        <taxon>Euglenozoa</taxon>
        <taxon>Kinetoplastea</taxon>
        <taxon>Metakinetoplastina</taxon>
        <taxon>Trypanosomatida</taxon>
        <taxon>Trypanosomatidae</taxon>
        <taxon>Strigomonadinae</taxon>
        <taxon>Strigomonas</taxon>
    </lineage>
</organism>
<protein>
    <submittedName>
        <fullName evidence="2">Uncharacterized protein</fullName>
    </submittedName>
</protein>
<dbReference type="AlphaFoldDB" id="S9TLP6"/>
<comment type="caution">
    <text evidence="2">The sequence shown here is derived from an EMBL/GenBank/DDBJ whole genome shotgun (WGS) entry which is preliminary data.</text>
</comment>
<evidence type="ECO:0000256" key="1">
    <source>
        <dbReference type="SAM" id="MobiDB-lite"/>
    </source>
</evidence>
<dbReference type="Proteomes" id="UP000015354">
    <property type="component" value="Unassembled WGS sequence"/>
</dbReference>
<dbReference type="EMBL" id="ATMH01010334">
    <property type="protein sequence ID" value="EPY17729.1"/>
    <property type="molecule type" value="Genomic_DNA"/>
</dbReference>
<evidence type="ECO:0000313" key="2">
    <source>
        <dbReference type="EMBL" id="EPY17729.1"/>
    </source>
</evidence>
<feature type="region of interest" description="Disordered" evidence="1">
    <location>
        <begin position="103"/>
        <end position="122"/>
    </location>
</feature>
<evidence type="ECO:0000313" key="3">
    <source>
        <dbReference type="Proteomes" id="UP000015354"/>
    </source>
</evidence>
<reference evidence="2 3" key="1">
    <citation type="journal article" date="2013" name="PLoS ONE">
        <title>Predicting the Proteins of Angomonas deanei, Strigomonas culicis and Their Respective Endosymbionts Reveals New Aspects of the Trypanosomatidae Family.</title>
        <authorList>
            <person name="Motta M.C."/>
            <person name="Martins A.C."/>
            <person name="de Souza S.S."/>
            <person name="Catta-Preta C.M."/>
            <person name="Silva R."/>
            <person name="Klein C.C."/>
            <person name="de Almeida L.G."/>
            <person name="de Lima Cunha O."/>
            <person name="Ciapina L.P."/>
            <person name="Brocchi M."/>
            <person name="Colabardini A.C."/>
            <person name="de Araujo Lima B."/>
            <person name="Machado C.R."/>
            <person name="de Almeida Soares C.M."/>
            <person name="Probst C.M."/>
            <person name="de Menezes C.B."/>
            <person name="Thompson C.E."/>
            <person name="Bartholomeu D.C."/>
            <person name="Gradia D.F."/>
            <person name="Pavoni D.P."/>
            <person name="Grisard E.C."/>
            <person name="Fantinatti-Garboggini F."/>
            <person name="Marchini F.K."/>
            <person name="Rodrigues-Luiz G.F."/>
            <person name="Wagner G."/>
            <person name="Goldman G.H."/>
            <person name="Fietto J.L."/>
            <person name="Elias M.C."/>
            <person name="Goldman M.H."/>
            <person name="Sagot M.F."/>
            <person name="Pereira M."/>
            <person name="Stoco P.H."/>
            <person name="de Mendonca-Neto R.P."/>
            <person name="Teixeira S.M."/>
            <person name="Maciel T.E."/>
            <person name="de Oliveira Mendes T.A."/>
            <person name="Urmenyi T.P."/>
            <person name="de Souza W."/>
            <person name="Schenkman S."/>
            <person name="de Vasconcelos A.T."/>
        </authorList>
    </citation>
    <scope>NUCLEOTIDE SEQUENCE [LARGE SCALE GENOMIC DNA]</scope>
</reference>
<gene>
    <name evidence="2" type="ORF">STCU_10443</name>
</gene>
<proteinExistence type="predicted"/>
<accession>S9TLP6</accession>
<sequence>MRSRRSKDTAVAASPSVAAAAARGVPFSRGRPRVGGWRWRCFACRGHRCCAAAPAGGFLPSRWFRGESGGARRADGALLWWGRGALAAPSPAARPDCRSWARPSGVGAAAPTHSPRTSPPITPRLSSRRLCLLRRGLAGRAGAAAAAQSVIHSQVGVGEAAMGRLAPQCAGRVGPAAHGSCWDANSGACRAQEKRGLLPQPVED</sequence>